<organism evidence="2 3">
    <name type="scientific">Panagrolaimus superbus</name>
    <dbReference type="NCBI Taxonomy" id="310955"/>
    <lineage>
        <taxon>Eukaryota</taxon>
        <taxon>Metazoa</taxon>
        <taxon>Ecdysozoa</taxon>
        <taxon>Nematoda</taxon>
        <taxon>Chromadorea</taxon>
        <taxon>Rhabditida</taxon>
        <taxon>Tylenchina</taxon>
        <taxon>Panagrolaimomorpha</taxon>
        <taxon>Panagrolaimoidea</taxon>
        <taxon>Panagrolaimidae</taxon>
        <taxon>Panagrolaimus</taxon>
    </lineage>
</organism>
<protein>
    <submittedName>
        <fullName evidence="3">Uncharacterized protein</fullName>
    </submittedName>
</protein>
<evidence type="ECO:0000313" key="3">
    <source>
        <dbReference type="WBParaSite" id="PSU_v2.g2055.t1"/>
    </source>
</evidence>
<dbReference type="AlphaFoldDB" id="A0A914YSZ2"/>
<feature type="region of interest" description="Disordered" evidence="1">
    <location>
        <begin position="1"/>
        <end position="20"/>
    </location>
</feature>
<proteinExistence type="predicted"/>
<reference evidence="3" key="1">
    <citation type="submission" date="2022-11" db="UniProtKB">
        <authorList>
            <consortium name="WormBaseParasite"/>
        </authorList>
    </citation>
    <scope>IDENTIFICATION</scope>
</reference>
<dbReference type="Proteomes" id="UP000887577">
    <property type="component" value="Unplaced"/>
</dbReference>
<evidence type="ECO:0000313" key="2">
    <source>
        <dbReference type="Proteomes" id="UP000887577"/>
    </source>
</evidence>
<evidence type="ECO:0000256" key="1">
    <source>
        <dbReference type="SAM" id="MobiDB-lite"/>
    </source>
</evidence>
<accession>A0A914YSZ2</accession>
<sequence length="92" mass="9758">MQELDQQRSKEAQQQKYCEPEEKKKGFFGSIVEGVSDGFDVVGDSYKDCEEETGSKVLGVLGATVTAPGAVLFNTTKGVAKGVGSVFGSIFS</sequence>
<name>A0A914YSZ2_9BILA</name>
<dbReference type="WBParaSite" id="PSU_v2.g2055.t1">
    <property type="protein sequence ID" value="PSU_v2.g2055.t1"/>
    <property type="gene ID" value="PSU_v2.g2055"/>
</dbReference>
<keyword evidence="2" id="KW-1185">Reference proteome</keyword>